<feature type="compositionally biased region" description="Low complexity" evidence="1">
    <location>
        <begin position="1"/>
        <end position="24"/>
    </location>
</feature>
<dbReference type="HOGENOM" id="CLU_049916_0_0_1"/>
<feature type="compositionally biased region" description="Acidic residues" evidence="1">
    <location>
        <begin position="413"/>
        <end position="422"/>
    </location>
</feature>
<dbReference type="InParanoid" id="A0A067MZK5"/>
<sequence length="490" mass="53794">MPLLRSPSSRSSASASAASGAAGAQSESLRSRASTGTLDPAPPYPPLSPTPAYTRNARAEERALLFGSRPPQTGVITKSSKHITLVLGRQPDSALESSLPQYGRIGPIEGKITLNEPALAKVLSVHLEIEGAMKLSIAEGGKVKHSLLHISLPLYDAATSNTPCPSTLNFRQIIPTTYNDNGNQRPLPPTYEVHLPGVPGLRATVKYTINVTIVRKKFWNRKETLSTPFMYYPRTRPPRPAPDFSFLPSLKTNPEDWSQFISTVPLRAPAKEDPITSSLILPSIPIFPLKTTIHFHLQLSALRASTLRPLLDMGATVRVFLQRQISIDVRSQRVLKTVICGEGCLSRVDLEAMGAAENRDRERMVGVSMRGERQDEDEGGDDDRGMEIREVSVGGPRRVREAGRQAQAQGSDSENEKEEEDGWAGWEGKVVPNQQVRVGGFRAGGLWIKDFITLIVIPPNPHSSPIRAHQHAVPIRMVTDSWDEDWQVSS</sequence>
<dbReference type="OrthoDB" id="3252135at2759"/>
<protein>
    <recommendedName>
        <fullName evidence="4">Arrestin-like N-terminal domain-containing protein</fullName>
    </recommendedName>
</protein>
<organism evidence="2 3">
    <name type="scientific">Botryobasidium botryosum (strain FD-172 SS1)</name>
    <dbReference type="NCBI Taxonomy" id="930990"/>
    <lineage>
        <taxon>Eukaryota</taxon>
        <taxon>Fungi</taxon>
        <taxon>Dikarya</taxon>
        <taxon>Basidiomycota</taxon>
        <taxon>Agaricomycotina</taxon>
        <taxon>Agaricomycetes</taxon>
        <taxon>Cantharellales</taxon>
        <taxon>Botryobasidiaceae</taxon>
        <taxon>Botryobasidium</taxon>
    </lineage>
</organism>
<gene>
    <name evidence="2" type="ORF">BOTBODRAFT_51476</name>
</gene>
<name>A0A067MZK5_BOTB1</name>
<evidence type="ECO:0000313" key="3">
    <source>
        <dbReference type="Proteomes" id="UP000027195"/>
    </source>
</evidence>
<feature type="region of interest" description="Disordered" evidence="1">
    <location>
        <begin position="1"/>
        <end position="52"/>
    </location>
</feature>
<dbReference type="STRING" id="930990.A0A067MZK5"/>
<keyword evidence="3" id="KW-1185">Reference proteome</keyword>
<feature type="compositionally biased region" description="Polar residues" evidence="1">
    <location>
        <begin position="25"/>
        <end position="37"/>
    </location>
</feature>
<dbReference type="Proteomes" id="UP000027195">
    <property type="component" value="Unassembled WGS sequence"/>
</dbReference>
<feature type="compositionally biased region" description="Pro residues" evidence="1">
    <location>
        <begin position="40"/>
        <end position="49"/>
    </location>
</feature>
<dbReference type="EMBL" id="KL198018">
    <property type="protein sequence ID" value="KDQ20140.1"/>
    <property type="molecule type" value="Genomic_DNA"/>
</dbReference>
<dbReference type="AlphaFoldDB" id="A0A067MZK5"/>
<evidence type="ECO:0008006" key="4">
    <source>
        <dbReference type="Google" id="ProtNLM"/>
    </source>
</evidence>
<evidence type="ECO:0000313" key="2">
    <source>
        <dbReference type="EMBL" id="KDQ20140.1"/>
    </source>
</evidence>
<accession>A0A067MZK5</accession>
<evidence type="ECO:0000256" key="1">
    <source>
        <dbReference type="SAM" id="MobiDB-lite"/>
    </source>
</evidence>
<proteinExistence type="predicted"/>
<reference evidence="3" key="1">
    <citation type="journal article" date="2014" name="Proc. Natl. Acad. Sci. U.S.A.">
        <title>Extensive sampling of basidiomycete genomes demonstrates inadequacy of the white-rot/brown-rot paradigm for wood decay fungi.</title>
        <authorList>
            <person name="Riley R."/>
            <person name="Salamov A.A."/>
            <person name="Brown D.W."/>
            <person name="Nagy L.G."/>
            <person name="Floudas D."/>
            <person name="Held B.W."/>
            <person name="Levasseur A."/>
            <person name="Lombard V."/>
            <person name="Morin E."/>
            <person name="Otillar R."/>
            <person name="Lindquist E.A."/>
            <person name="Sun H."/>
            <person name="LaButti K.M."/>
            <person name="Schmutz J."/>
            <person name="Jabbour D."/>
            <person name="Luo H."/>
            <person name="Baker S.E."/>
            <person name="Pisabarro A.G."/>
            <person name="Walton J.D."/>
            <person name="Blanchette R.A."/>
            <person name="Henrissat B."/>
            <person name="Martin F."/>
            <person name="Cullen D."/>
            <person name="Hibbett D.S."/>
            <person name="Grigoriev I.V."/>
        </authorList>
    </citation>
    <scope>NUCLEOTIDE SEQUENCE [LARGE SCALE GENOMIC DNA]</scope>
    <source>
        <strain evidence="3">FD-172 SS1</strain>
    </source>
</reference>
<feature type="region of interest" description="Disordered" evidence="1">
    <location>
        <begin position="362"/>
        <end position="425"/>
    </location>
</feature>